<dbReference type="Proteomes" id="UP000604475">
    <property type="component" value="Unassembled WGS sequence"/>
</dbReference>
<sequence length="178" mass="18749">MTDGLVLPPGAGQRLQSAGMTLKVGTELSPSWSVFEADVPPGFDVGAHRHGAAEEIFYILDGELDLLAFEPLARTVGHWRRWEGRDGQKIARGGPGSLMFVPPGCPHAFANPGSTPARMLFVVAPSGHEHYLRELGELLAGGGGPPDQAQVAALRARHDIEQLTPLVPGLPTQPVAGG</sequence>
<name>A0A937RD37_9ACTN</name>
<protein>
    <submittedName>
        <fullName evidence="2">Cupin domain-containing protein</fullName>
    </submittedName>
</protein>
<evidence type="ECO:0000313" key="3">
    <source>
        <dbReference type="Proteomes" id="UP000604475"/>
    </source>
</evidence>
<dbReference type="InterPro" id="IPR053146">
    <property type="entry name" value="QDO-like"/>
</dbReference>
<dbReference type="Pfam" id="PF00190">
    <property type="entry name" value="Cupin_1"/>
    <property type="match status" value="1"/>
</dbReference>
<accession>A0A937RD37</accession>
<dbReference type="EMBL" id="JAEACQ010000148">
    <property type="protein sequence ID" value="MBL7626785.1"/>
    <property type="molecule type" value="Genomic_DNA"/>
</dbReference>
<feature type="domain" description="Cupin type-1" evidence="1">
    <location>
        <begin position="33"/>
        <end position="126"/>
    </location>
</feature>
<proteinExistence type="predicted"/>
<dbReference type="SUPFAM" id="SSF51182">
    <property type="entry name" value="RmlC-like cupins"/>
    <property type="match status" value="1"/>
</dbReference>
<dbReference type="InterPro" id="IPR014710">
    <property type="entry name" value="RmlC-like_jellyroll"/>
</dbReference>
<dbReference type="AlphaFoldDB" id="A0A937RD37"/>
<dbReference type="PANTHER" id="PTHR36440:SF1">
    <property type="entry name" value="PUTATIVE (AFU_ORTHOLOGUE AFUA_8G07350)-RELATED"/>
    <property type="match status" value="1"/>
</dbReference>
<comment type="caution">
    <text evidence="2">The sequence shown here is derived from an EMBL/GenBank/DDBJ whole genome shotgun (WGS) entry which is preliminary data.</text>
</comment>
<dbReference type="Gene3D" id="2.60.120.10">
    <property type="entry name" value="Jelly Rolls"/>
    <property type="match status" value="1"/>
</dbReference>
<gene>
    <name evidence="2" type="ORF">I7412_06295</name>
</gene>
<evidence type="ECO:0000313" key="2">
    <source>
        <dbReference type="EMBL" id="MBL7626785.1"/>
    </source>
</evidence>
<dbReference type="InterPro" id="IPR011051">
    <property type="entry name" value="RmlC_Cupin_sf"/>
</dbReference>
<dbReference type="InterPro" id="IPR006045">
    <property type="entry name" value="Cupin_1"/>
</dbReference>
<reference evidence="2" key="1">
    <citation type="submission" date="2020-12" db="EMBL/GenBank/DDBJ databases">
        <title>Genomic characterization of non-nitrogen-fixing Frankia strains.</title>
        <authorList>
            <person name="Carlos-Shanley C."/>
            <person name="Guerra T."/>
            <person name="Hahn D."/>
        </authorList>
    </citation>
    <scope>NUCLEOTIDE SEQUENCE</scope>
    <source>
        <strain evidence="2">CN6</strain>
    </source>
</reference>
<dbReference type="RefSeq" id="WP_203002383.1">
    <property type="nucleotide sequence ID" value="NZ_JADWYU010000104.1"/>
</dbReference>
<organism evidence="2 3">
    <name type="scientific">Frankia nepalensis</name>
    <dbReference type="NCBI Taxonomy" id="1836974"/>
    <lineage>
        <taxon>Bacteria</taxon>
        <taxon>Bacillati</taxon>
        <taxon>Actinomycetota</taxon>
        <taxon>Actinomycetes</taxon>
        <taxon>Frankiales</taxon>
        <taxon>Frankiaceae</taxon>
        <taxon>Frankia</taxon>
    </lineage>
</organism>
<keyword evidence="3" id="KW-1185">Reference proteome</keyword>
<evidence type="ECO:0000259" key="1">
    <source>
        <dbReference type="Pfam" id="PF00190"/>
    </source>
</evidence>
<dbReference type="PANTHER" id="PTHR36440">
    <property type="entry name" value="PUTATIVE (AFU_ORTHOLOGUE AFUA_8G07350)-RELATED"/>
    <property type="match status" value="1"/>
</dbReference>